<proteinExistence type="predicted"/>
<evidence type="ECO:0000313" key="2">
    <source>
        <dbReference type="Proteomes" id="UP000219612"/>
    </source>
</evidence>
<dbReference type="EMBL" id="OBDY01000002">
    <property type="protein sequence ID" value="SNY25374.1"/>
    <property type="molecule type" value="Genomic_DNA"/>
</dbReference>
<protein>
    <submittedName>
        <fullName evidence="1">Uncharacterized protein</fullName>
    </submittedName>
</protein>
<gene>
    <name evidence="1" type="ORF">SAMN05421748_102326</name>
</gene>
<reference evidence="1 2" key="1">
    <citation type="submission" date="2017-09" db="EMBL/GenBank/DDBJ databases">
        <authorList>
            <person name="Ehlers B."/>
            <person name="Leendertz F.H."/>
        </authorList>
    </citation>
    <scope>NUCLEOTIDE SEQUENCE [LARGE SCALE GENOMIC DNA]</scope>
    <source>
        <strain evidence="1 2">CGMCC 4.6857</strain>
    </source>
</reference>
<organism evidence="1 2">
    <name type="scientific">Paractinoplanes atraurantiacus</name>
    <dbReference type="NCBI Taxonomy" id="1036182"/>
    <lineage>
        <taxon>Bacteria</taxon>
        <taxon>Bacillati</taxon>
        <taxon>Actinomycetota</taxon>
        <taxon>Actinomycetes</taxon>
        <taxon>Micromonosporales</taxon>
        <taxon>Micromonosporaceae</taxon>
        <taxon>Paractinoplanes</taxon>
    </lineage>
</organism>
<dbReference type="Proteomes" id="UP000219612">
    <property type="component" value="Unassembled WGS sequence"/>
</dbReference>
<evidence type="ECO:0000313" key="1">
    <source>
        <dbReference type="EMBL" id="SNY25374.1"/>
    </source>
</evidence>
<name>A0A285GQ75_9ACTN</name>
<dbReference type="AlphaFoldDB" id="A0A285GQ75"/>
<keyword evidence="2" id="KW-1185">Reference proteome</keyword>
<accession>A0A285GQ75</accession>
<sequence length="146" mass="15757">MTAFATALATLDTLRSAASDPGALAGLSRPKFKSMFGAVDLALESAVKAADGSDKRTLVGLRRQFKRAAGQVEMHMGVRYENHRDRIEGWGQYWADLDGQIYDLGVLLERLHGSASAIGARSTSRPIVVRITLPEDEPNDQTAEGA</sequence>